<keyword evidence="3" id="KW-1185">Reference proteome</keyword>
<proteinExistence type="predicted"/>
<evidence type="ECO:0000256" key="1">
    <source>
        <dbReference type="SAM" id="Phobius"/>
    </source>
</evidence>
<keyword evidence="1" id="KW-0812">Transmembrane</keyword>
<keyword evidence="1" id="KW-0472">Membrane</keyword>
<comment type="caution">
    <text evidence="2">The sequence shown here is derived from an EMBL/GenBank/DDBJ whole genome shotgun (WGS) entry which is preliminary data.</text>
</comment>
<dbReference type="EMBL" id="AZIL01000281">
    <property type="protein sequence ID" value="EWM28496.1"/>
    <property type="molecule type" value="Genomic_DNA"/>
</dbReference>
<evidence type="ECO:0000313" key="2">
    <source>
        <dbReference type="EMBL" id="EWM28496.1"/>
    </source>
</evidence>
<dbReference type="AlphaFoldDB" id="W7U6N3"/>
<evidence type="ECO:0000313" key="3">
    <source>
        <dbReference type="Proteomes" id="UP000019335"/>
    </source>
</evidence>
<feature type="transmembrane region" description="Helical" evidence="1">
    <location>
        <begin position="93"/>
        <end position="117"/>
    </location>
</feature>
<keyword evidence="1" id="KW-1133">Transmembrane helix</keyword>
<accession>W7U6N3</accession>
<reference evidence="2 3" key="1">
    <citation type="journal article" date="2014" name="Mol. Plant">
        <title>Chromosome Scale Genome Assembly and Transcriptome Profiling of Nannochloropsis gaditana in Nitrogen Depletion.</title>
        <authorList>
            <person name="Corteggiani Carpinelli E."/>
            <person name="Telatin A."/>
            <person name="Vitulo N."/>
            <person name="Forcato C."/>
            <person name="D'Angelo M."/>
            <person name="Schiavon R."/>
            <person name="Vezzi A."/>
            <person name="Giacometti G.M."/>
            <person name="Morosinotto T."/>
            <person name="Valle G."/>
        </authorList>
    </citation>
    <scope>NUCLEOTIDE SEQUENCE [LARGE SCALE GENOMIC DNA]</scope>
    <source>
        <strain evidence="2 3">B-31</strain>
    </source>
</reference>
<dbReference type="Proteomes" id="UP000019335">
    <property type="component" value="Chromosome 4"/>
</dbReference>
<name>W7U6N3_9STRA</name>
<organism evidence="2 3">
    <name type="scientific">Nannochloropsis gaditana</name>
    <dbReference type="NCBI Taxonomy" id="72520"/>
    <lineage>
        <taxon>Eukaryota</taxon>
        <taxon>Sar</taxon>
        <taxon>Stramenopiles</taxon>
        <taxon>Ochrophyta</taxon>
        <taxon>Eustigmatophyceae</taxon>
        <taxon>Eustigmatales</taxon>
        <taxon>Monodopsidaceae</taxon>
        <taxon>Nannochloropsis</taxon>
    </lineage>
</organism>
<gene>
    <name evidence="2" type="ORF">Naga_100058g1</name>
</gene>
<sequence length="187" mass="20903">MTKVALVDLHTKPWGWRGRSLRLLLLRHRSLSPSLHSPLRSHESARVPNSSAQTEIVYPVCPLETGTYWQIRVGGIGRSTVASVPAMVRMRSVAVVAVVLLLSAVTMSLSPSLKIALRWRARERLRVFMRLQDTRAMSEKNINTKQGKDNMKREKNIFGCIAKHNVNTFTINGNFGCSTVLDGGCQH</sequence>
<protein>
    <submittedName>
        <fullName evidence="2">Uncharacterized protein</fullName>
    </submittedName>
</protein>